<dbReference type="InterPro" id="IPR010921">
    <property type="entry name" value="Trp_repressor/repl_initiator"/>
</dbReference>
<evidence type="ECO:0000313" key="2">
    <source>
        <dbReference type="EMBL" id="OGY64070.1"/>
    </source>
</evidence>
<organism evidence="2 3">
    <name type="scientific">Candidatus Harrisonbacteria bacterium RIFCSPHIGHO2_02_FULL_42_16</name>
    <dbReference type="NCBI Taxonomy" id="1798404"/>
    <lineage>
        <taxon>Bacteria</taxon>
        <taxon>Candidatus Harrisoniibacteriota</taxon>
    </lineage>
</organism>
<dbReference type="InterPro" id="IPR000831">
    <property type="entry name" value="Trp_repress"/>
</dbReference>
<reference evidence="2 3" key="1">
    <citation type="journal article" date="2016" name="Nat. Commun.">
        <title>Thousands of microbial genomes shed light on interconnected biogeochemical processes in an aquifer system.</title>
        <authorList>
            <person name="Anantharaman K."/>
            <person name="Brown C.T."/>
            <person name="Hug L.A."/>
            <person name="Sharon I."/>
            <person name="Castelle C.J."/>
            <person name="Probst A.J."/>
            <person name="Thomas B.C."/>
            <person name="Singh A."/>
            <person name="Wilkins M.J."/>
            <person name="Karaoz U."/>
            <person name="Brodie E.L."/>
            <person name="Williams K.H."/>
            <person name="Hubbard S.S."/>
            <person name="Banfield J.F."/>
        </authorList>
    </citation>
    <scope>NUCLEOTIDE SEQUENCE [LARGE SCALE GENOMIC DNA]</scope>
</reference>
<gene>
    <name evidence="2" type="ORF">A3B92_01845</name>
</gene>
<dbReference type="PROSITE" id="PS00622">
    <property type="entry name" value="HTH_LUXR_1"/>
    <property type="match status" value="1"/>
</dbReference>
<sequence>MKTIPSVNNFKSRKEWETQVWSKLIEGFTEINSAQKMEKSLNLLLTSHEKTQMIKRASAISLLKQGKSYRQIGELLWLSPTTINAIRKSLRLKKGYISDYMHNKKPEKKQKRLTKKELEQLLFTIWVDSLFTLPMPPIRHPKLMRQLGYKPFRPRK</sequence>
<feature type="domain" description="HTH luxR-type" evidence="1">
    <location>
        <begin position="66"/>
        <end position="93"/>
    </location>
</feature>
<dbReference type="Pfam" id="PF01371">
    <property type="entry name" value="Trp_repressor"/>
    <property type="match status" value="1"/>
</dbReference>
<dbReference type="Proteomes" id="UP000177960">
    <property type="component" value="Unassembled WGS sequence"/>
</dbReference>
<dbReference type="EMBL" id="MHJG01000010">
    <property type="protein sequence ID" value="OGY64070.1"/>
    <property type="molecule type" value="Genomic_DNA"/>
</dbReference>
<dbReference type="GO" id="GO:0003700">
    <property type="term" value="F:DNA-binding transcription factor activity"/>
    <property type="evidence" value="ECO:0007669"/>
    <property type="project" value="InterPro"/>
</dbReference>
<dbReference type="STRING" id="1798404.A3B92_01845"/>
<proteinExistence type="predicted"/>
<accession>A0A1G1ZJF3</accession>
<name>A0A1G1ZJF3_9BACT</name>
<dbReference type="AlphaFoldDB" id="A0A1G1ZJF3"/>
<dbReference type="InterPro" id="IPR000792">
    <property type="entry name" value="Tscrpt_reg_LuxR_C"/>
</dbReference>
<protein>
    <recommendedName>
        <fullName evidence="1">HTH luxR-type domain-containing protein</fullName>
    </recommendedName>
</protein>
<comment type="caution">
    <text evidence="2">The sequence shown here is derived from an EMBL/GenBank/DDBJ whole genome shotgun (WGS) entry which is preliminary data.</text>
</comment>
<dbReference type="SUPFAM" id="SSF48295">
    <property type="entry name" value="TrpR-like"/>
    <property type="match status" value="1"/>
</dbReference>
<evidence type="ECO:0000313" key="3">
    <source>
        <dbReference type="Proteomes" id="UP000177960"/>
    </source>
</evidence>
<dbReference type="GO" id="GO:0043565">
    <property type="term" value="F:sequence-specific DNA binding"/>
    <property type="evidence" value="ECO:0007669"/>
    <property type="project" value="InterPro"/>
</dbReference>
<dbReference type="InterPro" id="IPR038116">
    <property type="entry name" value="TrpR-like_sf"/>
</dbReference>
<dbReference type="Gene3D" id="1.10.1270.10">
    <property type="entry name" value="TrpR-like"/>
    <property type="match status" value="1"/>
</dbReference>
<evidence type="ECO:0000259" key="1">
    <source>
        <dbReference type="PROSITE" id="PS00622"/>
    </source>
</evidence>